<dbReference type="Pfam" id="PF20162">
    <property type="entry name" value="Etd1"/>
    <property type="match status" value="1"/>
</dbReference>
<feature type="region of interest" description="Disordered" evidence="1">
    <location>
        <begin position="408"/>
        <end position="446"/>
    </location>
</feature>
<feature type="compositionally biased region" description="Low complexity" evidence="1">
    <location>
        <begin position="487"/>
        <end position="510"/>
    </location>
</feature>
<feature type="compositionally biased region" description="Basic residues" evidence="1">
    <location>
        <begin position="283"/>
        <end position="299"/>
    </location>
</feature>
<accession>C4JT56</accession>
<reference evidence="3" key="1">
    <citation type="journal article" date="2009" name="Genome Res.">
        <title>Comparative genomic analyses of the human fungal pathogens Coccidioides and their relatives.</title>
        <authorList>
            <person name="Sharpton T.J."/>
            <person name="Stajich J.E."/>
            <person name="Rounsley S.D."/>
            <person name="Gardner M.J."/>
            <person name="Wortman J.R."/>
            <person name="Jordar V.S."/>
            <person name="Maiti R."/>
            <person name="Kodira C.D."/>
            <person name="Neafsey D.E."/>
            <person name="Zeng Q."/>
            <person name="Hung C.-Y."/>
            <person name="McMahan C."/>
            <person name="Muszewska A."/>
            <person name="Grynberg M."/>
            <person name="Mandel M.A."/>
            <person name="Kellner E.M."/>
            <person name="Barker B.M."/>
            <person name="Galgiani J.N."/>
            <person name="Orbach M.J."/>
            <person name="Kirkland T.N."/>
            <person name="Cole G.T."/>
            <person name="Henn M.R."/>
            <person name="Birren B.W."/>
            <person name="Taylor J.W."/>
        </authorList>
    </citation>
    <scope>NUCLEOTIDE SEQUENCE [LARGE SCALE GENOMIC DNA]</scope>
    <source>
        <strain evidence="3">UAMH 1704</strain>
    </source>
</reference>
<dbReference type="Proteomes" id="UP000002058">
    <property type="component" value="Unassembled WGS sequence"/>
</dbReference>
<dbReference type="AlphaFoldDB" id="C4JT56"/>
<dbReference type="GeneID" id="8439283"/>
<gene>
    <name evidence="2" type="ORF">UREG_05645</name>
</gene>
<sequence length="1075" mass="118695">MEHVSTLCAAGTVGIAATGFALGRPSPTKQRPLTARRRQSLIARSYHSPSNSVFESRPAIVAHGVSSSPSQQQPFSQNQTGHLSLDECVHPQSNNLTHQPSDRTGLRPRRRTYVGPGINITEGKGTDEVLPSPTTTGRPSSSWIRRLSTITSSLNGSSVSGSRPQSPSVNSSTTPFFPSQFPVPSPNKLVKRSMSSHGLQPHSPHNPAPASLHLLRRPATSHQRSAHMRHRSSTDSRVGLIPPQTLPDCPVQGENSTPNLHHNGSWRPYFSKSRHTNLLDSHSKRRATASKHRTRSPHRHIVQSNVPPTLLLASAITPERKPNPTPNLDQRKIHKSHYSWDPVGPGASPSANQSTSEIEPLKTFPSMQETSHEEFASPWTMPRNMAPRSSFTQTNVYLEISPVDMSERSKTEKLNGSSMRMRRRGNITDPDIFRRPSTSSHAELSASRFNRVGATTEEFIPKARLRHLPHFTNLRCEALNLAAAAPNSPGFDSKPSSKGSSTPSSPTSTGHPAENRSNQRHSSAASDPASTLVGSDNDIKVFSSGEEDDTDFQSDIAFDSFPTRAASSSKSSRRGPRIETIFDQPSSTSTMTTKFVSLANENCSSKADTTTNHSTGVSQTLKTYSGSNSALQYAEKHSLSAQTGLLDKPCDYDTGLFLHSQRLRRTTKLPNNDTSQSDDSPLDHQHTVYPEPLSANLRVTSNISRISTHRPHSSITLNENSEKSSRLCLYDWSEQQKVKKDDQGSGTRPRTSHIEQFLDLRGGRTAIRRTSSSLHLRSQSVPLSQHPVTPTEPNGAKKFATWGLGNKGASEDWDGDFDFGDNDRLCQTNPLQERQDNLQESRTVKVPKAIMERQESVYGQFSHVQELTVLVEELKLLRARARAMHITEGPSSQLWKEAHGIISLATFEEGEDYEHELRIKRSTSSLTFSLEDFEAELESTKPMGLFDSVAVADDQIDFPGTEYPSRNERQSHRPRTDSSTKAKYVLDTIHRERKLRDNGYARTGADGNQKLAFDTQSLRDLVIRAGVVTRALKDVVRKAEGVCELSEIDTPVPDPPFSKIFNQPQGDLSTLSIHA</sequence>
<dbReference type="OrthoDB" id="5346713at2759"/>
<dbReference type="OMA" id="NDTRIFS"/>
<dbReference type="HOGENOM" id="CLU_004543_1_0_1"/>
<evidence type="ECO:0000256" key="1">
    <source>
        <dbReference type="SAM" id="MobiDB-lite"/>
    </source>
</evidence>
<dbReference type="KEGG" id="ure:UREG_05645"/>
<feature type="region of interest" description="Disordered" evidence="1">
    <location>
        <begin position="487"/>
        <end position="587"/>
    </location>
</feature>
<dbReference type="RefSeq" id="XP_002584956.1">
    <property type="nucleotide sequence ID" value="XM_002584910.1"/>
</dbReference>
<feature type="compositionally biased region" description="Polar residues" evidence="1">
    <location>
        <begin position="668"/>
        <end position="679"/>
    </location>
</feature>
<feature type="region of interest" description="Disordered" evidence="1">
    <location>
        <begin position="280"/>
        <end position="299"/>
    </location>
</feature>
<feature type="region of interest" description="Disordered" evidence="1">
    <location>
        <begin position="664"/>
        <end position="692"/>
    </location>
</feature>
<feature type="region of interest" description="Disordered" evidence="1">
    <location>
        <begin position="90"/>
        <end position="241"/>
    </location>
</feature>
<feature type="region of interest" description="Disordered" evidence="1">
    <location>
        <begin position="337"/>
        <end position="384"/>
    </location>
</feature>
<organism evidence="2 3">
    <name type="scientific">Uncinocarpus reesii (strain UAMH 1704)</name>
    <dbReference type="NCBI Taxonomy" id="336963"/>
    <lineage>
        <taxon>Eukaryota</taxon>
        <taxon>Fungi</taxon>
        <taxon>Dikarya</taxon>
        <taxon>Ascomycota</taxon>
        <taxon>Pezizomycotina</taxon>
        <taxon>Eurotiomycetes</taxon>
        <taxon>Eurotiomycetidae</taxon>
        <taxon>Onygenales</taxon>
        <taxon>Onygenaceae</taxon>
        <taxon>Uncinocarpus</taxon>
    </lineage>
</organism>
<feature type="compositionally biased region" description="Basic and acidic residues" evidence="1">
    <location>
        <begin position="965"/>
        <end position="980"/>
    </location>
</feature>
<evidence type="ECO:0000313" key="3">
    <source>
        <dbReference type="Proteomes" id="UP000002058"/>
    </source>
</evidence>
<dbReference type="InterPro" id="IPR045342">
    <property type="entry name" value="Etd1"/>
</dbReference>
<dbReference type="GO" id="GO:1902412">
    <property type="term" value="P:regulation of mitotic cytokinesis"/>
    <property type="evidence" value="ECO:0007669"/>
    <property type="project" value="InterPro"/>
</dbReference>
<dbReference type="InParanoid" id="C4JT56"/>
<feature type="compositionally biased region" description="Low complexity" evidence="1">
    <location>
        <begin position="131"/>
        <end position="182"/>
    </location>
</feature>
<keyword evidence="3" id="KW-1185">Reference proteome</keyword>
<feature type="region of interest" description="Disordered" evidence="1">
    <location>
        <begin position="957"/>
        <end position="980"/>
    </location>
</feature>
<dbReference type="EMBL" id="CH476617">
    <property type="protein sequence ID" value="EEP80803.1"/>
    <property type="molecule type" value="Genomic_DNA"/>
</dbReference>
<feature type="compositionally biased region" description="Polar residues" evidence="1">
    <location>
        <begin position="520"/>
        <end position="534"/>
    </location>
</feature>
<dbReference type="GO" id="GO:0005096">
    <property type="term" value="F:GTPase activator activity"/>
    <property type="evidence" value="ECO:0007669"/>
    <property type="project" value="InterPro"/>
</dbReference>
<proteinExistence type="predicted"/>
<name>C4JT56_UNCRE</name>
<protein>
    <submittedName>
        <fullName evidence="2">Uncharacterized protein</fullName>
    </submittedName>
</protein>
<dbReference type="eggNOG" id="ENOG502S8CY">
    <property type="taxonomic scope" value="Eukaryota"/>
</dbReference>
<evidence type="ECO:0000313" key="2">
    <source>
        <dbReference type="EMBL" id="EEP80803.1"/>
    </source>
</evidence>
<dbReference type="VEuPathDB" id="FungiDB:UREG_05645"/>